<comment type="caution">
    <text evidence="1">The sequence shown here is derived from an EMBL/GenBank/DDBJ whole genome shotgun (WGS) entry which is preliminary data.</text>
</comment>
<reference evidence="2" key="1">
    <citation type="journal article" date="2019" name="Int. J. Syst. Evol. Microbiol.">
        <title>The Global Catalogue of Microorganisms (GCM) 10K type strain sequencing project: providing services to taxonomists for standard genome sequencing and annotation.</title>
        <authorList>
            <consortium name="The Broad Institute Genomics Platform"/>
            <consortium name="The Broad Institute Genome Sequencing Center for Infectious Disease"/>
            <person name="Wu L."/>
            <person name="Ma J."/>
        </authorList>
    </citation>
    <scope>NUCLEOTIDE SEQUENCE [LARGE SCALE GENOMIC DNA]</scope>
    <source>
        <strain evidence="2">CCM 8939</strain>
    </source>
</reference>
<evidence type="ECO:0000313" key="1">
    <source>
        <dbReference type="EMBL" id="GGI27625.1"/>
    </source>
</evidence>
<dbReference type="PANTHER" id="PTHR34319">
    <property type="entry name" value="MAJOR EXPORTED PROTEIN"/>
    <property type="match status" value="1"/>
</dbReference>
<dbReference type="InterPro" id="IPR036624">
    <property type="entry name" value="Hcp1-lik_sf"/>
</dbReference>
<dbReference type="PANTHER" id="PTHR34319:SF6">
    <property type="entry name" value="MAJOR EXPORTED PROTEIN"/>
    <property type="match status" value="1"/>
</dbReference>
<evidence type="ECO:0000313" key="2">
    <source>
        <dbReference type="Proteomes" id="UP000645390"/>
    </source>
</evidence>
<dbReference type="Pfam" id="PF05638">
    <property type="entry name" value="T6SS_HCP"/>
    <property type="match status" value="1"/>
</dbReference>
<dbReference type="EMBL" id="BMDJ01000009">
    <property type="protein sequence ID" value="GGI27625.1"/>
    <property type="molecule type" value="Genomic_DNA"/>
</dbReference>
<organism evidence="1 2">
    <name type="scientific">Pedobacter mendelii</name>
    <dbReference type="NCBI Taxonomy" id="1908240"/>
    <lineage>
        <taxon>Bacteria</taxon>
        <taxon>Pseudomonadati</taxon>
        <taxon>Bacteroidota</taxon>
        <taxon>Sphingobacteriia</taxon>
        <taxon>Sphingobacteriales</taxon>
        <taxon>Sphingobacteriaceae</taxon>
        <taxon>Pedobacter</taxon>
    </lineage>
</organism>
<dbReference type="NCBIfam" id="TIGR03344">
    <property type="entry name" value="VI_effect_Hcp1"/>
    <property type="match status" value="1"/>
</dbReference>
<keyword evidence="2" id="KW-1185">Reference proteome</keyword>
<dbReference type="SUPFAM" id="SSF141452">
    <property type="entry name" value="Hcp1-like"/>
    <property type="match status" value="1"/>
</dbReference>
<name>A0ABQ2BM77_9SPHI</name>
<protein>
    <recommendedName>
        <fullName evidence="3">Type VI secretion system tube protein Hcp</fullName>
    </recommendedName>
</protein>
<dbReference type="Gene3D" id="2.30.110.20">
    <property type="entry name" value="Hcp1-like"/>
    <property type="match status" value="1"/>
</dbReference>
<sequence length="165" mass="18307">MALNAYLTLKGKRNGEIKGSVVQKGREGKILVIAASHQLSTPSNPSTAMAVGRKIHSPFIITKELDKSSPLLYNILASNDSITEWKLEFWGTQIKTAIGSGAETQKYTVKLTNARIINIKFVMPNVKDPDLAKYVEYEEVSFAYETIEWTWVDGGITATDNIKDI</sequence>
<gene>
    <name evidence="1" type="primary">hcp-2</name>
    <name evidence="1" type="ORF">GCM10008119_28580</name>
</gene>
<dbReference type="InterPro" id="IPR008514">
    <property type="entry name" value="T6SS_Hcp"/>
</dbReference>
<proteinExistence type="predicted"/>
<accession>A0ABQ2BM77</accession>
<dbReference type="InterPro" id="IPR052947">
    <property type="entry name" value="T6SS_Hcp1_domain"/>
</dbReference>
<dbReference type="Proteomes" id="UP000645390">
    <property type="component" value="Unassembled WGS sequence"/>
</dbReference>
<evidence type="ECO:0008006" key="3">
    <source>
        <dbReference type="Google" id="ProtNLM"/>
    </source>
</evidence>
<dbReference type="RefSeq" id="WP_188415677.1">
    <property type="nucleotide sequence ID" value="NZ_BMDJ01000009.1"/>
</dbReference>